<dbReference type="GO" id="GO:0005249">
    <property type="term" value="F:voltage-gated potassium channel activity"/>
    <property type="evidence" value="ECO:0007669"/>
    <property type="project" value="TreeGrafter"/>
</dbReference>
<dbReference type="OMA" id="IAIKDKW"/>
<feature type="transmembrane region" description="Helical" evidence="3">
    <location>
        <begin position="217"/>
        <end position="239"/>
    </location>
</feature>
<feature type="transmembrane region" description="Helical" evidence="3">
    <location>
        <begin position="352"/>
        <end position="374"/>
    </location>
</feature>
<dbReference type="PANTHER" id="PTHR45689:SF5">
    <property type="entry name" value="I[[H]] CHANNEL, ISOFORM E"/>
    <property type="match status" value="1"/>
</dbReference>
<accession>A0A8S1WPE8</accession>
<dbReference type="GO" id="GO:0098855">
    <property type="term" value="C:HCN channel complex"/>
    <property type="evidence" value="ECO:0007669"/>
    <property type="project" value="TreeGrafter"/>
</dbReference>
<organism evidence="5 6">
    <name type="scientific">Paramecium octaurelia</name>
    <dbReference type="NCBI Taxonomy" id="43137"/>
    <lineage>
        <taxon>Eukaryota</taxon>
        <taxon>Sar</taxon>
        <taxon>Alveolata</taxon>
        <taxon>Ciliophora</taxon>
        <taxon>Intramacronucleata</taxon>
        <taxon>Oligohymenophorea</taxon>
        <taxon>Peniculida</taxon>
        <taxon>Parameciidae</taxon>
        <taxon>Paramecium</taxon>
    </lineage>
</organism>
<feature type="region of interest" description="Disordered" evidence="2">
    <location>
        <begin position="1271"/>
        <end position="1292"/>
    </location>
</feature>
<feature type="transmembrane region" description="Helical" evidence="3">
    <location>
        <begin position="251"/>
        <end position="272"/>
    </location>
</feature>
<proteinExistence type="predicted"/>
<feature type="coiled-coil region" evidence="1">
    <location>
        <begin position="919"/>
        <end position="946"/>
    </location>
</feature>
<evidence type="ECO:0000256" key="3">
    <source>
        <dbReference type="SAM" id="Phobius"/>
    </source>
</evidence>
<keyword evidence="3" id="KW-0812">Transmembrane</keyword>
<dbReference type="GO" id="GO:0003254">
    <property type="term" value="P:regulation of membrane depolarization"/>
    <property type="evidence" value="ECO:0007669"/>
    <property type="project" value="TreeGrafter"/>
</dbReference>
<protein>
    <recommendedName>
        <fullName evidence="4">Potassium channel domain-containing protein</fullName>
    </recommendedName>
</protein>
<keyword evidence="3" id="KW-1133">Transmembrane helix</keyword>
<dbReference type="PANTHER" id="PTHR45689">
    <property type="entry name" value="I[[H]] CHANNEL, ISOFORM E"/>
    <property type="match status" value="1"/>
</dbReference>
<feature type="transmembrane region" description="Helical" evidence="3">
    <location>
        <begin position="677"/>
        <end position="698"/>
    </location>
</feature>
<feature type="coiled-coil region" evidence="1">
    <location>
        <begin position="1430"/>
        <end position="1457"/>
    </location>
</feature>
<feature type="transmembrane region" description="Helical" evidence="3">
    <location>
        <begin position="778"/>
        <end position="800"/>
    </location>
</feature>
<reference evidence="5" key="1">
    <citation type="submission" date="2021-01" db="EMBL/GenBank/DDBJ databases">
        <authorList>
            <consortium name="Genoscope - CEA"/>
            <person name="William W."/>
        </authorList>
    </citation>
    <scope>NUCLEOTIDE SEQUENCE</scope>
</reference>
<evidence type="ECO:0000259" key="4">
    <source>
        <dbReference type="Pfam" id="PF07885"/>
    </source>
</evidence>
<dbReference type="Pfam" id="PF07885">
    <property type="entry name" value="Ion_trans_2"/>
    <property type="match status" value="2"/>
</dbReference>
<feature type="transmembrane region" description="Helical" evidence="3">
    <location>
        <begin position="852"/>
        <end position="876"/>
    </location>
</feature>
<feature type="domain" description="Potassium channel" evidence="4">
    <location>
        <begin position="797"/>
        <end position="876"/>
    </location>
</feature>
<evidence type="ECO:0000313" key="5">
    <source>
        <dbReference type="EMBL" id="CAD8187556.1"/>
    </source>
</evidence>
<dbReference type="EMBL" id="CAJJDP010000089">
    <property type="protein sequence ID" value="CAD8187556.1"/>
    <property type="molecule type" value="Genomic_DNA"/>
</dbReference>
<keyword evidence="3" id="KW-0472">Membrane</keyword>
<dbReference type="OrthoDB" id="421226at2759"/>
<dbReference type="GO" id="GO:0035725">
    <property type="term" value="P:sodium ion transmembrane transport"/>
    <property type="evidence" value="ECO:0007669"/>
    <property type="project" value="TreeGrafter"/>
</dbReference>
<gene>
    <name evidence="5" type="ORF">POCTA_138.1.T0900151</name>
</gene>
<evidence type="ECO:0000256" key="2">
    <source>
        <dbReference type="SAM" id="MobiDB-lite"/>
    </source>
</evidence>
<sequence length="1477" mass="173293">MFNLQNGFDLEQDIELKAVQNEDFEQQYLGQCLRDSKKEYQLLPHLVSRTLSAQNLEAKYLHSPNSFHSNSDENILASNVQTPKLAVLQTRDSSKRKSQTNAQTSFMSFFYIGRFVEKLSLNRKRLGCLNEAHFNLIGDKASDVQNLFTYSKRVSQSGINLKRMKTLFDRDAEIRDSTTLEQVKEDLRRLRKPIVNCINTIIHKIPIIQPESLFKMYWDFFTSFFRIILLILVPLEIAFKPEILFNNLISITYVILMILQLDFLIRINTLTYKNGIAIKDKWELVIHQLKKEFLTDFSTSLILIIFMIIPDMKTKANLFLLLILAQHKYVYETFAKSDQISYLTRPQRGIFGLLKFILTLLYILHLFSCIWFYFSSISIEDSWIRFNDLEDKSWEEQYLQALYFAVVTMLTIGYGDMVPKNAIEKIVTMVFNGFDLEQDIELKAVQNEDFEQQYLGQCLRDSKKEYQLLPHLVSRTLSAQNLEAKYLHSPNSFHSNSDENILASNVQTPKLAVLQTRDSSKRKSQTNAQTSFMSFFYIGRFVEKLSLNRKRLGCLNEAHFNLIGDKASDVQNLFTYSKRVSQSGINLKRMKTLFDRDAEIRDSTTLEQVKEDLRRLRKPIVNCINTIIHKIPIIQPESLFKMYWDFFTSFFRIILLILVPLEIAFKPEILFNNLISITYVILMILQLDFLIRINTLTYKNGIAIKDKWELVIHQLKKEFLTDFSTSLILIIFMIIPDMKTKANLFLLLILAQHKYVYETFAKSDQISYLTRPQRGIFGLLKFILTLLYILHLFSCIWFYFSSISIEDSWIRFNDLEDKSWEEQYLQALYFAVVTMLTIGYGDMVPKNAIEKIVTMVFVLGACLWVSYSVNFIGSIIDDITQNQVERNRKMRVINKYMNQRKIPYSLQHQVKEYLTFRWKEDDEVDLEIEQTLLEQLSDELKEELDKQAHKVYIEKSEFLQKYFSEELRNALFKSIKRKIIPPQNTFSTEFANQQHLCFVEQGFIVYQHPDRKQRSKMNAVINQGQFFCVNNFITNNPQLDLFKAIGYASLLILSKSDFIETLKDYPEDFQKYCQLKDNMTLSYAPPTLENGVFCPACQNFKHPLNRCPQVQFVPNREAVIKKYCMTENQKQNKEYPRQNKIISEWQTWANKDLTSQYASVFQNENQQAIAMQSKIQLNFEYGSDTNSSVDDAASPGIKIPQNSPIFQAQHIKQSRKSRLVQDPQFQNKADSRQNLNLALQNRKQSILTAGISLGFAKTNTPKNKIEIPLIDEIKESDSSSSSGESEESTEKQKVIDYKKLVEKRAQATQDFNDNMTDNITNLYHQLQTQLEVNENDVIAKKALQQFEPLYWQFNQQKFDDFETKSQFDYYFNKQNAEDVIQLMKEDIFGWQTTILDRMRKFMLYPFQYVLNFLKLRRNDKLKFVAPLKMVAKIKNTLETLKKTLKKKKEQIVRSSLKFNSVAPDENKTKGEQRKWVV</sequence>
<evidence type="ECO:0000313" key="6">
    <source>
        <dbReference type="Proteomes" id="UP000683925"/>
    </source>
</evidence>
<feature type="transmembrane region" description="Helical" evidence="3">
    <location>
        <begin position="643"/>
        <end position="665"/>
    </location>
</feature>
<evidence type="ECO:0000256" key="1">
    <source>
        <dbReference type="SAM" id="Coils"/>
    </source>
</evidence>
<comment type="caution">
    <text evidence="5">The sequence shown here is derived from an EMBL/GenBank/DDBJ whole genome shotgun (WGS) entry which is preliminary data.</text>
</comment>
<keyword evidence="1" id="KW-0175">Coiled coil</keyword>
<feature type="domain" description="Potassium channel" evidence="4">
    <location>
        <begin position="371"/>
        <end position="431"/>
    </location>
</feature>
<dbReference type="Proteomes" id="UP000683925">
    <property type="component" value="Unassembled WGS sequence"/>
</dbReference>
<feature type="transmembrane region" description="Helical" evidence="3">
    <location>
        <begin position="823"/>
        <end position="840"/>
    </location>
</feature>
<name>A0A8S1WPE8_PAROT</name>
<keyword evidence="6" id="KW-1185">Reference proteome</keyword>
<dbReference type="InterPro" id="IPR051413">
    <property type="entry name" value="K/Na_HCN_channel"/>
</dbReference>
<dbReference type="InterPro" id="IPR013099">
    <property type="entry name" value="K_chnl_dom"/>
</dbReference>